<dbReference type="PANTHER" id="PTHR48079:SF6">
    <property type="entry name" value="NAD(P)-BINDING DOMAIN-CONTAINING PROTEIN-RELATED"/>
    <property type="match status" value="1"/>
</dbReference>
<name>A0A364RG39_9BACT</name>
<reference evidence="1 2" key="2">
    <citation type="submission" date="2018-07" db="EMBL/GenBank/DDBJ databases">
        <title>Pontibacter sp. 2b14 genomic sequence and assembly.</title>
        <authorList>
            <person name="Du Z.-J."/>
        </authorList>
    </citation>
    <scope>NUCLEOTIDE SEQUENCE [LARGE SCALE GENOMIC DNA]</scope>
    <source>
        <strain evidence="1 2">2b14</strain>
    </source>
</reference>
<gene>
    <name evidence="1" type="ORF">DP923_07875</name>
</gene>
<sequence length="275" mass="30878">MRAKADISIMGCGWLGLPFAEELVKKGYQVKGSTTRTEKLPILEEKNINPYLINLQDADMNPADLDDFLNADLLLVNIPPKLRSDGGAGYLEQLHLLRNALLKSPVSKLLFVSSTSVYPDLNRVVTEEDSYYLSEKDASNALLQAEKLFQECEEWLATVVRFAGLVGPGRQPGRFFAGKKQVPNGDAPVNLIHLDDCIAIFLRILELEKWGQVYNACSDQHPLRKDFYTSAALAAGLEPPQFNLMTETNFKLINSQKLKDELSFVFQYPDPMTFF</sequence>
<comment type="caution">
    <text evidence="1">The sequence shown here is derived from an EMBL/GenBank/DDBJ whole genome shotgun (WGS) entry which is preliminary data.</text>
</comment>
<dbReference type="OrthoDB" id="751203at2"/>
<organism evidence="1 2">
    <name type="scientific">Pontibacter arcticus</name>
    <dbReference type="NCBI Taxonomy" id="2080288"/>
    <lineage>
        <taxon>Bacteria</taxon>
        <taxon>Pseudomonadati</taxon>
        <taxon>Bacteroidota</taxon>
        <taxon>Cytophagia</taxon>
        <taxon>Cytophagales</taxon>
        <taxon>Hymenobacteraceae</taxon>
        <taxon>Pontibacter</taxon>
    </lineage>
</organism>
<dbReference type="InterPro" id="IPR036291">
    <property type="entry name" value="NAD(P)-bd_dom_sf"/>
</dbReference>
<dbReference type="GO" id="GO:0004029">
    <property type="term" value="F:aldehyde dehydrogenase (NAD+) activity"/>
    <property type="evidence" value="ECO:0007669"/>
    <property type="project" value="TreeGrafter"/>
</dbReference>
<reference evidence="1 2" key="1">
    <citation type="submission" date="2018-06" db="EMBL/GenBank/DDBJ databases">
        <authorList>
            <person name="Liu Z.-W."/>
        </authorList>
    </citation>
    <scope>NUCLEOTIDE SEQUENCE [LARGE SCALE GENOMIC DNA]</scope>
    <source>
        <strain evidence="1 2">2b14</strain>
    </source>
</reference>
<protein>
    <submittedName>
        <fullName evidence="1">SDR family NAD(P)-dependent oxidoreductase</fullName>
    </submittedName>
</protein>
<dbReference type="PANTHER" id="PTHR48079">
    <property type="entry name" value="PROTEIN YEEZ"/>
    <property type="match status" value="1"/>
</dbReference>
<dbReference type="GO" id="GO:0005737">
    <property type="term" value="C:cytoplasm"/>
    <property type="evidence" value="ECO:0007669"/>
    <property type="project" value="TreeGrafter"/>
</dbReference>
<dbReference type="Gene3D" id="3.40.50.720">
    <property type="entry name" value="NAD(P)-binding Rossmann-like Domain"/>
    <property type="match status" value="1"/>
</dbReference>
<dbReference type="SUPFAM" id="SSF51735">
    <property type="entry name" value="NAD(P)-binding Rossmann-fold domains"/>
    <property type="match status" value="1"/>
</dbReference>
<dbReference type="EMBL" id="QMDV01000002">
    <property type="protein sequence ID" value="RAU83136.1"/>
    <property type="molecule type" value="Genomic_DNA"/>
</dbReference>
<proteinExistence type="predicted"/>
<dbReference type="AlphaFoldDB" id="A0A364RG39"/>
<dbReference type="InterPro" id="IPR051783">
    <property type="entry name" value="NAD(P)-dependent_oxidoreduct"/>
</dbReference>
<dbReference type="RefSeq" id="WP_112305286.1">
    <property type="nucleotide sequence ID" value="NZ_QMDV01000002.1"/>
</dbReference>
<keyword evidence="2" id="KW-1185">Reference proteome</keyword>
<evidence type="ECO:0000313" key="2">
    <source>
        <dbReference type="Proteomes" id="UP000251692"/>
    </source>
</evidence>
<evidence type="ECO:0000313" key="1">
    <source>
        <dbReference type="EMBL" id="RAU83136.1"/>
    </source>
</evidence>
<accession>A0A364RG39</accession>
<dbReference type="CDD" id="cd05266">
    <property type="entry name" value="SDR_a4"/>
    <property type="match status" value="1"/>
</dbReference>
<dbReference type="Proteomes" id="UP000251692">
    <property type="component" value="Unassembled WGS sequence"/>
</dbReference>